<gene>
    <name evidence="1" type="ORF">PSYICH_LOCUS4029</name>
</gene>
<evidence type="ECO:0000313" key="1">
    <source>
        <dbReference type="EMBL" id="CAH1102835.1"/>
    </source>
</evidence>
<dbReference type="Proteomes" id="UP001153636">
    <property type="component" value="Chromosome 13"/>
</dbReference>
<dbReference type="OrthoDB" id="7986506at2759"/>
<dbReference type="AlphaFoldDB" id="A0A9P0CN32"/>
<proteinExistence type="predicted"/>
<protein>
    <submittedName>
        <fullName evidence="1">Uncharacterized protein</fullName>
    </submittedName>
</protein>
<dbReference type="EMBL" id="OV651825">
    <property type="protein sequence ID" value="CAH1102835.1"/>
    <property type="molecule type" value="Genomic_DNA"/>
</dbReference>
<evidence type="ECO:0000313" key="2">
    <source>
        <dbReference type="Proteomes" id="UP001153636"/>
    </source>
</evidence>
<accession>A0A9P0CN32</accession>
<name>A0A9P0CN32_9CUCU</name>
<keyword evidence="2" id="KW-1185">Reference proteome</keyword>
<reference evidence="1" key="1">
    <citation type="submission" date="2022-01" db="EMBL/GenBank/DDBJ databases">
        <authorList>
            <person name="King R."/>
        </authorList>
    </citation>
    <scope>NUCLEOTIDE SEQUENCE</scope>
</reference>
<organism evidence="1 2">
    <name type="scientific">Psylliodes chrysocephalus</name>
    <dbReference type="NCBI Taxonomy" id="3402493"/>
    <lineage>
        <taxon>Eukaryota</taxon>
        <taxon>Metazoa</taxon>
        <taxon>Ecdysozoa</taxon>
        <taxon>Arthropoda</taxon>
        <taxon>Hexapoda</taxon>
        <taxon>Insecta</taxon>
        <taxon>Pterygota</taxon>
        <taxon>Neoptera</taxon>
        <taxon>Endopterygota</taxon>
        <taxon>Coleoptera</taxon>
        <taxon>Polyphaga</taxon>
        <taxon>Cucujiformia</taxon>
        <taxon>Chrysomeloidea</taxon>
        <taxon>Chrysomelidae</taxon>
        <taxon>Galerucinae</taxon>
        <taxon>Alticini</taxon>
        <taxon>Psylliodes</taxon>
    </lineage>
</organism>
<sequence>MFTSPVLYTCNPYIDKNPPDHTYTPKEWNNFGHISLQTAGNTEEITKGLLSCLEKQNTSLENLVVLGCDGTNINTEWKGGIIQKIEVHIGKPVHWKNLPLESPEPLDE</sequence>